<dbReference type="PANTHER" id="PTHR33414">
    <property type="entry name" value="PROTEIN PLASTID MOVEMENT IMPAIRED 1-RELATED 1"/>
    <property type="match status" value="1"/>
</dbReference>
<evidence type="ECO:0000256" key="1">
    <source>
        <dbReference type="SAM" id="MobiDB-lite"/>
    </source>
</evidence>
<dbReference type="EMBL" id="NKXS01001498">
    <property type="protein sequence ID" value="PIN18230.1"/>
    <property type="molecule type" value="Genomic_DNA"/>
</dbReference>
<evidence type="ECO:0000259" key="2">
    <source>
        <dbReference type="PROSITE" id="PS51840"/>
    </source>
</evidence>
<protein>
    <recommendedName>
        <fullName evidence="2">C2 NT-type domain-containing protein</fullName>
    </recommendedName>
</protein>
<accession>A0A2G9HLP5</accession>
<keyword evidence="4" id="KW-1185">Reference proteome</keyword>
<evidence type="ECO:0000313" key="4">
    <source>
        <dbReference type="Proteomes" id="UP000231279"/>
    </source>
</evidence>
<dbReference type="OrthoDB" id="2019483at2759"/>
<evidence type="ECO:0000313" key="3">
    <source>
        <dbReference type="EMBL" id="PIN18230.1"/>
    </source>
</evidence>
<feature type="compositionally biased region" description="Basic and acidic residues" evidence="1">
    <location>
        <begin position="877"/>
        <end position="898"/>
    </location>
</feature>
<comment type="caution">
    <text evidence="3">The sequence shown here is derived from an EMBL/GenBank/DDBJ whole genome shotgun (WGS) entry which is preliminary data.</text>
</comment>
<dbReference type="PANTHER" id="PTHR33414:SF1">
    <property type="entry name" value="PROTEIN PLASTID MOVEMENT IMPAIRED 1-RELATED 1"/>
    <property type="match status" value="1"/>
</dbReference>
<dbReference type="Pfam" id="PF21745">
    <property type="entry name" value="PMI1_PMIR1-2_C"/>
    <property type="match status" value="1"/>
</dbReference>
<dbReference type="Proteomes" id="UP000231279">
    <property type="component" value="Unassembled WGS sequence"/>
</dbReference>
<dbReference type="InterPro" id="IPR019448">
    <property type="entry name" value="NT-C2"/>
</dbReference>
<sequence length="1013" mass="111833">MTCSVRVYQGVAEFEEQLTHCCTVYGSRSGPHRSAKYEAKHFLLHASVCDAPELELGTHHIDLTRLLPLTLEELEEERSSGKWTTSFRLSGKAKGATMNVSFGYVVIGNNSNKLHSNSSFPEFLSFRQNSAVTEKLLGQYDQMGEQSIRRVESLPARLSSLNQPAEDIKDLHEVLPISRSELCESVNLLHQKLDEEMSRAPDENIVGDDHLPSHVGPHILYSFRSIDVGEKISETELEISEFSVTEKWIEEFTKEQVKLQDDPPKVAQASWEAPETDSAVKIPLSKDAALHPLDENIVSQSNEQSVSTCKPKEDENYICSKESIMKELETALNHALDLVNEGLDSQDDEGDALHDEISLDINSHNKDLRNEISLSLDDVTDSVASDFLDMLGIEHSPFRLSSENEAESPRECLLREFEKDALANGGLLNFDVNYDPMEFICDIPMRSACGTISTDFHHSSMGEGSKEMPKIETDTFKTKTRASKLEDLETEALMRDWGLNEKAYQHSSPNNSCGFHSPVEIPSENLQQLPSLAEGLGPFVETKDGGFLRSMNPVLFQNAKTGGSLIMQVSNPVVVPAEMGSTVMDILQGLAAVGIEKLSMQANKLMPLEDITGKTIQQIAWEAVSSLDRPERKCLSQPGYEIMQNIHSEGTSLKGISSAPKSGKFGSTLFGTKAEYACLEDLAPLAMDKIEGLSVEGLRIQSGMSDKDAPLNISTQSVGEFSALKGKNLDVGGSIILDGTSGLQLLDIEDNGEDVDGLMGLSLTLNEWMKLDSGEINDDDLLNERTSRLLPAQHVTSVCLAQRRYKGEKRRGKVRKHSLLGNNFTVALMVQLHDPMRNYEPVGNPMLALIQVERVFVPPKTKIYSTVRNSSDEEENPKEAGRKEHGIIEKPEEDKSHEEEPEPIAQYKISEVHIAGLKTEPGKNKLWGSKKQQQSGSRWLLANGMGKKNKHPLMKSKIFVKNSGSASASSSPMNMFSTTVQPAGGDTLWSVSSHVHGTDLATHIRNPNIISPN</sequence>
<organism evidence="3 4">
    <name type="scientific">Handroanthus impetiginosus</name>
    <dbReference type="NCBI Taxonomy" id="429701"/>
    <lineage>
        <taxon>Eukaryota</taxon>
        <taxon>Viridiplantae</taxon>
        <taxon>Streptophyta</taxon>
        <taxon>Embryophyta</taxon>
        <taxon>Tracheophyta</taxon>
        <taxon>Spermatophyta</taxon>
        <taxon>Magnoliopsida</taxon>
        <taxon>eudicotyledons</taxon>
        <taxon>Gunneridae</taxon>
        <taxon>Pentapetalae</taxon>
        <taxon>asterids</taxon>
        <taxon>lamiids</taxon>
        <taxon>Lamiales</taxon>
        <taxon>Bignoniaceae</taxon>
        <taxon>Crescentiina</taxon>
        <taxon>Tabebuia alliance</taxon>
        <taxon>Handroanthus</taxon>
    </lineage>
</organism>
<dbReference type="InterPro" id="IPR039614">
    <property type="entry name" value="PMI1-like"/>
</dbReference>
<dbReference type="STRING" id="429701.A0A2G9HLP5"/>
<name>A0A2G9HLP5_9LAMI</name>
<reference evidence="4" key="1">
    <citation type="journal article" date="2018" name="Gigascience">
        <title>Genome assembly of the Pink Ipe (Handroanthus impetiginosus, Bignoniaceae), a highly valued, ecologically keystone Neotropical timber forest tree.</title>
        <authorList>
            <person name="Silva-Junior O.B."/>
            <person name="Grattapaglia D."/>
            <person name="Novaes E."/>
            <person name="Collevatti R.G."/>
        </authorList>
    </citation>
    <scope>NUCLEOTIDE SEQUENCE [LARGE SCALE GENOMIC DNA]</scope>
    <source>
        <strain evidence="4">cv. UFG-1</strain>
    </source>
</reference>
<dbReference type="AlphaFoldDB" id="A0A2G9HLP5"/>
<proteinExistence type="predicted"/>
<dbReference type="PROSITE" id="PS51840">
    <property type="entry name" value="C2_NT"/>
    <property type="match status" value="1"/>
</dbReference>
<gene>
    <name evidence="3" type="ORF">CDL12_09099</name>
</gene>
<feature type="domain" description="C2 NT-type" evidence="2">
    <location>
        <begin position="1"/>
        <end position="106"/>
    </location>
</feature>
<dbReference type="Pfam" id="PF10358">
    <property type="entry name" value="NT-C2"/>
    <property type="match status" value="1"/>
</dbReference>
<feature type="region of interest" description="Disordered" evidence="1">
    <location>
        <begin position="867"/>
        <end position="908"/>
    </location>
</feature>
<dbReference type="InterPro" id="IPR048972">
    <property type="entry name" value="PMI1_PMIR1-2_C"/>
</dbReference>